<comment type="subcellular location">
    <subcellularLocation>
        <location evidence="1">Secreted</location>
    </subcellularLocation>
</comment>
<keyword evidence="3" id="KW-0964">Secreted</keyword>
<accession>D7L3G7</accession>
<evidence type="ECO:0000256" key="5">
    <source>
        <dbReference type="ARBA" id="ARBA00022577"/>
    </source>
</evidence>
<keyword evidence="6 9" id="KW-0732">Signal</keyword>
<evidence type="ECO:0000256" key="4">
    <source>
        <dbReference type="ARBA" id="ARBA00022529"/>
    </source>
</evidence>
<keyword evidence="8" id="KW-1015">Disulfide bond</keyword>
<sequence>MRSATSLLALCVSMFLVLNHVKEVKTQDVVSICKFFNQYAGTCGANGNQLCQGQMATREIRRYARCDCNNIRWRKKDYHECRCYSRLPCNE</sequence>
<evidence type="ECO:0000256" key="9">
    <source>
        <dbReference type="SAM" id="SignalP"/>
    </source>
</evidence>
<dbReference type="InterPro" id="IPR010682">
    <property type="entry name" value="SCRL"/>
</dbReference>
<evidence type="ECO:0000256" key="6">
    <source>
        <dbReference type="ARBA" id="ARBA00022729"/>
    </source>
</evidence>
<dbReference type="GO" id="GO:0031640">
    <property type="term" value="P:killing of cells of another organism"/>
    <property type="evidence" value="ECO:0007669"/>
    <property type="project" value="UniProtKB-KW"/>
</dbReference>
<proteinExistence type="inferred from homology"/>
<evidence type="ECO:0000256" key="2">
    <source>
        <dbReference type="ARBA" id="ARBA00006722"/>
    </source>
</evidence>
<dbReference type="PANTHER" id="PTHR34450:SF6">
    <property type="entry name" value="DEFENSIN-LIKE PROTEIN 241-RELATED"/>
    <property type="match status" value="1"/>
</dbReference>
<protein>
    <submittedName>
        <fullName evidence="10">Uncharacterized protein</fullName>
    </submittedName>
</protein>
<dbReference type="EMBL" id="GL348715">
    <property type="protein sequence ID" value="EFH59715.1"/>
    <property type="molecule type" value="Genomic_DNA"/>
</dbReference>
<evidence type="ECO:0000313" key="10">
    <source>
        <dbReference type="EMBL" id="EFH59715.1"/>
    </source>
</evidence>
<feature type="signal peptide" evidence="9">
    <location>
        <begin position="1"/>
        <end position="26"/>
    </location>
</feature>
<evidence type="ECO:0000256" key="1">
    <source>
        <dbReference type="ARBA" id="ARBA00004613"/>
    </source>
</evidence>
<keyword evidence="11" id="KW-1185">Reference proteome</keyword>
<evidence type="ECO:0000256" key="7">
    <source>
        <dbReference type="ARBA" id="ARBA00022821"/>
    </source>
</evidence>
<keyword evidence="5" id="KW-0295">Fungicide</keyword>
<evidence type="ECO:0000313" key="11">
    <source>
        <dbReference type="Proteomes" id="UP000008694"/>
    </source>
</evidence>
<evidence type="ECO:0000256" key="8">
    <source>
        <dbReference type="ARBA" id="ARBA00023157"/>
    </source>
</evidence>
<dbReference type="GO" id="GO:0050832">
    <property type="term" value="P:defense response to fungus"/>
    <property type="evidence" value="ECO:0007669"/>
    <property type="project" value="UniProtKB-KW"/>
</dbReference>
<dbReference type="Gramene" id="scaffold_302877.1">
    <property type="protein sequence ID" value="scaffold_302877.1"/>
    <property type="gene ID" value="scaffold_302877.1"/>
</dbReference>
<name>D7L3G7_ARALL</name>
<dbReference type="AlphaFoldDB" id="D7L3G7"/>
<organism evidence="11">
    <name type="scientific">Arabidopsis lyrata subsp. lyrata</name>
    <name type="common">Lyre-leaved rock-cress</name>
    <dbReference type="NCBI Taxonomy" id="81972"/>
    <lineage>
        <taxon>Eukaryota</taxon>
        <taxon>Viridiplantae</taxon>
        <taxon>Streptophyta</taxon>
        <taxon>Embryophyta</taxon>
        <taxon>Tracheophyta</taxon>
        <taxon>Spermatophyta</taxon>
        <taxon>Magnoliopsida</taxon>
        <taxon>eudicotyledons</taxon>
        <taxon>Gunneridae</taxon>
        <taxon>Pentapetalae</taxon>
        <taxon>rosids</taxon>
        <taxon>malvids</taxon>
        <taxon>Brassicales</taxon>
        <taxon>Brassicaceae</taxon>
        <taxon>Camelineae</taxon>
        <taxon>Arabidopsis</taxon>
    </lineage>
</organism>
<gene>
    <name evidence="10" type="ORF">ARALYDRAFT_898907</name>
</gene>
<dbReference type="Proteomes" id="UP000008694">
    <property type="component" value="Unassembled WGS sequence"/>
</dbReference>
<keyword evidence="7" id="KW-0611">Plant defense</keyword>
<feature type="chain" id="PRO_5003101401" evidence="9">
    <location>
        <begin position="27"/>
        <end position="91"/>
    </location>
</feature>
<evidence type="ECO:0000256" key="3">
    <source>
        <dbReference type="ARBA" id="ARBA00022525"/>
    </source>
</evidence>
<dbReference type="Pfam" id="PF06876">
    <property type="entry name" value="SCRL"/>
    <property type="match status" value="1"/>
</dbReference>
<keyword evidence="4" id="KW-0929">Antimicrobial</keyword>
<dbReference type="GO" id="GO:0005576">
    <property type="term" value="C:extracellular region"/>
    <property type="evidence" value="ECO:0007669"/>
    <property type="project" value="UniProtKB-SubCell"/>
</dbReference>
<dbReference type="HOGENOM" id="CLU_174283_1_0_1"/>
<dbReference type="PANTHER" id="PTHR34450">
    <property type="entry name" value="DEFENSIN-LIKE PROTEIN 245-RELATED"/>
    <property type="match status" value="1"/>
</dbReference>
<dbReference type="GO" id="GO:0007165">
    <property type="term" value="P:signal transduction"/>
    <property type="evidence" value="ECO:0007669"/>
    <property type="project" value="InterPro"/>
</dbReference>
<comment type="similarity">
    <text evidence="2">Belongs to the DEFL family.</text>
</comment>
<reference evidence="11" key="1">
    <citation type="journal article" date="2011" name="Nat. Genet.">
        <title>The Arabidopsis lyrata genome sequence and the basis of rapid genome size change.</title>
        <authorList>
            <person name="Hu T.T."/>
            <person name="Pattyn P."/>
            <person name="Bakker E.G."/>
            <person name="Cao J."/>
            <person name="Cheng J.-F."/>
            <person name="Clark R.M."/>
            <person name="Fahlgren N."/>
            <person name="Fawcett J.A."/>
            <person name="Grimwood J."/>
            <person name="Gundlach H."/>
            <person name="Haberer G."/>
            <person name="Hollister J.D."/>
            <person name="Ossowski S."/>
            <person name="Ottilar R.P."/>
            <person name="Salamov A.A."/>
            <person name="Schneeberger K."/>
            <person name="Spannagl M."/>
            <person name="Wang X."/>
            <person name="Yang L."/>
            <person name="Nasrallah M.E."/>
            <person name="Bergelson J."/>
            <person name="Carrington J.C."/>
            <person name="Gaut B.S."/>
            <person name="Schmutz J."/>
            <person name="Mayer K.F.X."/>
            <person name="Van de Peer Y."/>
            <person name="Grigoriev I.V."/>
            <person name="Nordborg M."/>
            <person name="Weigel D."/>
            <person name="Guo Y.-L."/>
        </authorList>
    </citation>
    <scope>NUCLEOTIDE SEQUENCE [LARGE SCALE GENOMIC DNA]</scope>
    <source>
        <strain evidence="11">cv. MN47</strain>
    </source>
</reference>